<dbReference type="Proteomes" id="UP000199337">
    <property type="component" value="Unassembled WGS sequence"/>
</dbReference>
<dbReference type="STRING" id="341036.SAMN05660649_00630"/>
<protein>
    <submittedName>
        <fullName evidence="1">Uncharacterized protein</fullName>
    </submittedName>
</protein>
<gene>
    <name evidence="1" type="ORF">SAMN05660649_00630</name>
</gene>
<organism evidence="1 2">
    <name type="scientific">Desulfotruncus arcticus DSM 17038</name>
    <dbReference type="NCBI Taxonomy" id="1121424"/>
    <lineage>
        <taxon>Bacteria</taxon>
        <taxon>Bacillati</taxon>
        <taxon>Bacillota</taxon>
        <taxon>Clostridia</taxon>
        <taxon>Eubacteriales</taxon>
        <taxon>Desulfallaceae</taxon>
        <taxon>Desulfotruncus</taxon>
    </lineage>
</organism>
<evidence type="ECO:0000313" key="1">
    <source>
        <dbReference type="EMBL" id="SFG08879.1"/>
    </source>
</evidence>
<proteinExistence type="predicted"/>
<dbReference type="EMBL" id="FOOX01000002">
    <property type="protein sequence ID" value="SFG08879.1"/>
    <property type="molecule type" value="Genomic_DNA"/>
</dbReference>
<name>A0A1I2P1E4_9FIRM</name>
<reference evidence="2" key="1">
    <citation type="submission" date="2016-10" db="EMBL/GenBank/DDBJ databases">
        <authorList>
            <person name="Varghese N."/>
            <person name="Submissions S."/>
        </authorList>
    </citation>
    <scope>NUCLEOTIDE SEQUENCE [LARGE SCALE GENOMIC DNA]</scope>
    <source>
        <strain evidence="2">DSM 17038</strain>
    </source>
</reference>
<dbReference type="RefSeq" id="WP_165613347.1">
    <property type="nucleotide sequence ID" value="NZ_FOOX01000002.1"/>
</dbReference>
<dbReference type="AlphaFoldDB" id="A0A1I2P1E4"/>
<accession>A0A1I2P1E4</accession>
<sequence>MDIREQVRIKAKELLAKHRSPMLPEEAKQKIIRRMLINLQEWQETVCFLPFLRLDHL</sequence>
<keyword evidence="2" id="KW-1185">Reference proteome</keyword>
<evidence type="ECO:0000313" key="2">
    <source>
        <dbReference type="Proteomes" id="UP000199337"/>
    </source>
</evidence>